<keyword evidence="2" id="KW-1185">Reference proteome</keyword>
<sequence length="315" mass="35915">ISTDPRLHEAVESVQITFAKVIHKLDGELQKWYAYEHVWKRDKVTTVSRFCASEPSVKQYDDKLRFYTLLSSELSQATRHITHGCVSLKVHGLVKQVVEHIDEWMSLLGSGLLREARSKLQHVLHQVTMINGTLQKSPGDLATLTVVMKAVGQVSYEQAHLHTSLLDVRQMFHTLHVYGITVPQQDYDLLEDTSARLEVLHQTAITVQKAVEPIQAHFLTSTQKKIEEFSSTVLEFYRRFEEHGPGSVGEDLEKGVQLLKEYSAETEVLLQCRKALDEEEDIFDLAATQYPGLDNAVCVMEQLRGVFKIYQQLQI</sequence>
<dbReference type="PANTHER" id="PTHR22878">
    <property type="entry name" value="DYNEIN HEAVY CHAIN 6, AXONEMAL-LIKE-RELATED"/>
    <property type="match status" value="1"/>
</dbReference>
<dbReference type="GO" id="GO:0030286">
    <property type="term" value="C:dynein complex"/>
    <property type="evidence" value="ECO:0007669"/>
    <property type="project" value="InterPro"/>
</dbReference>
<protein>
    <submittedName>
        <fullName evidence="1">Uncharacterized protein</fullName>
    </submittedName>
</protein>
<dbReference type="GO" id="GO:0051959">
    <property type="term" value="F:dynein light intermediate chain binding"/>
    <property type="evidence" value="ECO:0007669"/>
    <property type="project" value="InterPro"/>
</dbReference>
<evidence type="ECO:0000313" key="2">
    <source>
        <dbReference type="Proteomes" id="UP001381693"/>
    </source>
</evidence>
<comment type="caution">
    <text evidence="1">The sequence shown here is derived from an EMBL/GenBank/DDBJ whole genome shotgun (WGS) entry which is preliminary data.</text>
</comment>
<evidence type="ECO:0000313" key="1">
    <source>
        <dbReference type="EMBL" id="KAK7015536.1"/>
    </source>
</evidence>
<feature type="non-terminal residue" evidence="1">
    <location>
        <position position="1"/>
    </location>
</feature>
<dbReference type="GO" id="GO:0045505">
    <property type="term" value="F:dynein intermediate chain binding"/>
    <property type="evidence" value="ECO:0007669"/>
    <property type="project" value="InterPro"/>
</dbReference>
<organism evidence="1 2">
    <name type="scientific">Halocaridina rubra</name>
    <name type="common">Hawaiian red shrimp</name>
    <dbReference type="NCBI Taxonomy" id="373956"/>
    <lineage>
        <taxon>Eukaryota</taxon>
        <taxon>Metazoa</taxon>
        <taxon>Ecdysozoa</taxon>
        <taxon>Arthropoda</taxon>
        <taxon>Crustacea</taxon>
        <taxon>Multicrustacea</taxon>
        <taxon>Malacostraca</taxon>
        <taxon>Eumalacostraca</taxon>
        <taxon>Eucarida</taxon>
        <taxon>Decapoda</taxon>
        <taxon>Pleocyemata</taxon>
        <taxon>Caridea</taxon>
        <taxon>Atyoidea</taxon>
        <taxon>Atyidae</taxon>
        <taxon>Halocaridina</taxon>
    </lineage>
</organism>
<reference evidence="1 2" key="1">
    <citation type="submission" date="2023-11" db="EMBL/GenBank/DDBJ databases">
        <title>Halocaridina rubra genome assembly.</title>
        <authorList>
            <person name="Smith C."/>
        </authorList>
    </citation>
    <scope>NUCLEOTIDE SEQUENCE [LARGE SCALE GENOMIC DNA]</scope>
    <source>
        <strain evidence="1">EP-1</strain>
        <tissue evidence="1">Whole</tissue>
    </source>
</reference>
<dbReference type="EMBL" id="JAXCGZ010023205">
    <property type="protein sequence ID" value="KAK7015536.1"/>
    <property type="molecule type" value="Genomic_DNA"/>
</dbReference>
<name>A0AAN8WGR4_HALRR</name>
<proteinExistence type="predicted"/>
<dbReference type="GO" id="GO:0007018">
    <property type="term" value="P:microtubule-based movement"/>
    <property type="evidence" value="ECO:0007669"/>
    <property type="project" value="InterPro"/>
</dbReference>
<dbReference type="InterPro" id="IPR026983">
    <property type="entry name" value="DHC"/>
</dbReference>
<gene>
    <name evidence="1" type="ORF">SK128_021630</name>
</gene>
<dbReference type="AlphaFoldDB" id="A0AAN8WGR4"/>
<accession>A0AAN8WGR4</accession>
<dbReference type="Proteomes" id="UP001381693">
    <property type="component" value="Unassembled WGS sequence"/>
</dbReference>